<evidence type="ECO:0000313" key="3">
    <source>
        <dbReference type="Proteomes" id="UP000570474"/>
    </source>
</evidence>
<keyword evidence="1" id="KW-0732">Signal</keyword>
<dbReference type="Proteomes" id="UP000570474">
    <property type="component" value="Unassembled WGS sequence"/>
</dbReference>
<dbReference type="RefSeq" id="WP_168873541.1">
    <property type="nucleotide sequence ID" value="NZ_JABAIA010000003.1"/>
</dbReference>
<feature type="signal peptide" evidence="1">
    <location>
        <begin position="1"/>
        <end position="21"/>
    </location>
</feature>
<dbReference type="PROSITE" id="PS51257">
    <property type="entry name" value="PROKAR_LIPOPROTEIN"/>
    <property type="match status" value="1"/>
</dbReference>
<protein>
    <submittedName>
        <fullName evidence="2">Uncharacterized protein</fullName>
    </submittedName>
</protein>
<accession>A0A847RPD4</accession>
<proteinExistence type="predicted"/>
<organism evidence="2 3">
    <name type="scientific">Chitinophaga varians</name>
    <dbReference type="NCBI Taxonomy" id="2202339"/>
    <lineage>
        <taxon>Bacteria</taxon>
        <taxon>Pseudomonadati</taxon>
        <taxon>Bacteroidota</taxon>
        <taxon>Chitinophagia</taxon>
        <taxon>Chitinophagales</taxon>
        <taxon>Chitinophagaceae</taxon>
        <taxon>Chitinophaga</taxon>
    </lineage>
</organism>
<name>A0A847RPD4_9BACT</name>
<keyword evidence="3" id="KW-1185">Reference proteome</keyword>
<reference evidence="2 3" key="1">
    <citation type="submission" date="2020-04" db="EMBL/GenBank/DDBJ databases">
        <authorList>
            <person name="Yin C."/>
        </authorList>
    </citation>
    <scope>NUCLEOTIDE SEQUENCE [LARGE SCALE GENOMIC DNA]</scope>
    <source>
        <strain evidence="2 3">Ae27</strain>
    </source>
</reference>
<feature type="chain" id="PRO_5032375056" evidence="1">
    <location>
        <begin position="22"/>
        <end position="524"/>
    </location>
</feature>
<dbReference type="EMBL" id="JABAIA010000003">
    <property type="protein sequence ID" value="NLR67590.1"/>
    <property type="molecule type" value="Genomic_DNA"/>
</dbReference>
<evidence type="ECO:0000313" key="2">
    <source>
        <dbReference type="EMBL" id="NLR67590.1"/>
    </source>
</evidence>
<comment type="caution">
    <text evidence="2">The sequence shown here is derived from an EMBL/GenBank/DDBJ whole genome shotgun (WGS) entry which is preliminary data.</text>
</comment>
<gene>
    <name evidence="2" type="ORF">HGH92_25020</name>
</gene>
<evidence type="ECO:0000256" key="1">
    <source>
        <dbReference type="SAM" id="SignalP"/>
    </source>
</evidence>
<sequence length="524" mass="57871">MNCSFFKGLVPGLLCSIVLLAACDGGNTKNNPKEKAKVDTLANQPAERQAVSTKTYVDGIISRRKAIAQQLPGISPEAAVKLYNSLALYVDTALAGMSDNETAWLDNYANYYAEEKKKIVPPDSVQRTVDLLATAGIEPWGIGEGYTELRTVPTFYTQLFKNALPADYRSYLQLNADEDTVLYSADAGLGVSFHEVGQRTLNWEQFLETYPNSILAVSARESFERYCEDYLFGQDNTPSFENWQDIASLNQENKDEYLSFVQKHGNTKTAAIVKLFLEKLDTEKSMDRLKQDIRKEIKQAFAERVELLPAQAGFGEAQVNQLTKSVYDTVPTEVANDKVSRALDSLQFFRQDGNTYCLAAFRNEIKDGGAPPSGWVDIWLFKNNNGSWQHVAHELNAGGGGMYGNSGYFNGLVKLGGHSTGIVIVGGITHMGSNVFWDDVLAFSNDRLSSAFSLVTDNSYENGSGTGQCSYNKWQMQPVAGEENYRLVIITGSCMSSNVPLEKTVVPFKNGSYSVPDKLQDRGI</sequence>
<dbReference type="AlphaFoldDB" id="A0A847RPD4"/>